<keyword evidence="3" id="KW-1185">Reference proteome</keyword>
<dbReference type="PANTHER" id="PTHR36417:SF2">
    <property type="entry name" value="SELENOPROTEIN DOMAIN PROTEIN (AFU_ORTHOLOGUE AFUA_1G05220)"/>
    <property type="match status" value="1"/>
</dbReference>
<dbReference type="NCBIfam" id="TIGR02174">
    <property type="entry name" value="CXXU_selWTH"/>
    <property type="match status" value="1"/>
</dbReference>
<reference evidence="2 3" key="1">
    <citation type="submission" date="2023-02" db="EMBL/GenBank/DDBJ databases">
        <title>Genome sequence of Lentisphaera profundi SAORIC-696.</title>
        <authorList>
            <person name="Kim e."/>
            <person name="Cho J.-C."/>
            <person name="Choi A."/>
            <person name="Kang I."/>
        </authorList>
    </citation>
    <scope>NUCLEOTIDE SEQUENCE [LARGE SCALE GENOMIC DNA]</scope>
    <source>
        <strain evidence="2 3">SAORIC-696</strain>
    </source>
</reference>
<dbReference type="EMBL" id="CP117812">
    <property type="protein sequence ID" value="WDE98011.1"/>
    <property type="molecule type" value="Genomic_DNA"/>
</dbReference>
<dbReference type="Gene3D" id="3.40.30.10">
    <property type="entry name" value="Glutaredoxin"/>
    <property type="match status" value="1"/>
</dbReference>
<dbReference type="Pfam" id="PF10262">
    <property type="entry name" value="Rdx"/>
    <property type="match status" value="1"/>
</dbReference>
<evidence type="ECO:0000313" key="3">
    <source>
        <dbReference type="Proteomes" id="UP001214250"/>
    </source>
</evidence>
<evidence type="ECO:0000313" key="2">
    <source>
        <dbReference type="EMBL" id="WDE98011.1"/>
    </source>
</evidence>
<dbReference type="PANTHER" id="PTHR36417">
    <property type="entry name" value="SELENOPROTEIN DOMAIN PROTEIN (AFU_ORTHOLOGUE AFUA_1G05220)"/>
    <property type="match status" value="1"/>
</dbReference>
<dbReference type="Proteomes" id="UP001214250">
    <property type="component" value="Chromosome 2"/>
</dbReference>
<name>A0ABY7VVT3_9BACT</name>
<proteinExistence type="predicted"/>
<dbReference type="RefSeq" id="WP_274152739.1">
    <property type="nucleotide sequence ID" value="NZ_CP117812.1"/>
</dbReference>
<organism evidence="2 3">
    <name type="scientific">Lentisphaera profundi</name>
    <dbReference type="NCBI Taxonomy" id="1658616"/>
    <lineage>
        <taxon>Bacteria</taxon>
        <taxon>Pseudomonadati</taxon>
        <taxon>Lentisphaerota</taxon>
        <taxon>Lentisphaeria</taxon>
        <taxon>Lentisphaerales</taxon>
        <taxon>Lentisphaeraceae</taxon>
        <taxon>Lentisphaera</taxon>
    </lineage>
</organism>
<dbReference type="InterPro" id="IPR011893">
    <property type="entry name" value="Selenoprotein_Rdx-typ"/>
</dbReference>
<dbReference type="SUPFAM" id="SSF52833">
    <property type="entry name" value="Thioredoxin-like"/>
    <property type="match status" value="1"/>
</dbReference>
<evidence type="ECO:0000256" key="1">
    <source>
        <dbReference type="ARBA" id="ARBA00023284"/>
    </source>
</evidence>
<protein>
    <submittedName>
        <fullName evidence="2">SelT/SelW/SelH family protein</fullName>
    </submittedName>
</protein>
<keyword evidence="1" id="KW-0676">Redox-active center</keyword>
<dbReference type="InterPro" id="IPR036249">
    <property type="entry name" value="Thioredoxin-like_sf"/>
</dbReference>
<gene>
    <name evidence="2" type="ORF">PQO03_19490</name>
</gene>
<accession>A0ABY7VVT3</accession>
<sequence length="91" mass="10520">MKQNKITIIYCPGCRWLTRASWISQELLTTFEKEITELALCPSEIAGTFQVFVNDKIIHCRKKNQGFPELKILKQKVRSIICPDKNLGHSE</sequence>